<dbReference type="RefSeq" id="XP_018294771.1">
    <property type="nucleotide sequence ID" value="XM_018435187.1"/>
</dbReference>
<evidence type="ECO:0000313" key="2">
    <source>
        <dbReference type="Proteomes" id="UP000077315"/>
    </source>
</evidence>
<dbReference type="AlphaFoldDB" id="A0A167NW94"/>
<dbReference type="GeneID" id="28996093"/>
<keyword evidence="2" id="KW-1185">Reference proteome</keyword>
<reference evidence="2" key="1">
    <citation type="submission" date="2015-06" db="EMBL/GenBank/DDBJ databases">
        <title>Expansion of signal transduction pathways in fungi by whole-genome duplication.</title>
        <authorList>
            <consortium name="DOE Joint Genome Institute"/>
            <person name="Corrochano L.M."/>
            <person name="Kuo A."/>
            <person name="Marcet-Houben M."/>
            <person name="Polaino S."/>
            <person name="Salamov A."/>
            <person name="Villalobos J.M."/>
            <person name="Alvarez M.I."/>
            <person name="Avalos J."/>
            <person name="Benito E.P."/>
            <person name="Benoit I."/>
            <person name="Burger G."/>
            <person name="Camino L.P."/>
            <person name="Canovas D."/>
            <person name="Cerda-Olmedo E."/>
            <person name="Cheng J.-F."/>
            <person name="Dominguez A."/>
            <person name="Elias M."/>
            <person name="Eslava A.P."/>
            <person name="Glaser F."/>
            <person name="Grimwood J."/>
            <person name="Gutierrez G."/>
            <person name="Heitman J."/>
            <person name="Henrissat B."/>
            <person name="Iturriaga E.A."/>
            <person name="Lang B.F."/>
            <person name="Lavin J.L."/>
            <person name="Lee S."/>
            <person name="Li W."/>
            <person name="Lindquist E."/>
            <person name="Lopez-Garcia S."/>
            <person name="Luque E.M."/>
            <person name="Marcos A.T."/>
            <person name="Martin J."/>
            <person name="McCluskey K."/>
            <person name="Medina H.R."/>
            <person name="Miralles-Duran A."/>
            <person name="Miyazaki A."/>
            <person name="Munoz-Torres E."/>
            <person name="Oguiza J.A."/>
            <person name="Ohm R."/>
            <person name="Olmedo M."/>
            <person name="Orejas M."/>
            <person name="Ortiz-Castellanos L."/>
            <person name="Pisabarro A.G."/>
            <person name="Rodriguez-Romero J."/>
            <person name="Ruiz-Herrera J."/>
            <person name="Ruiz-Vazquez R."/>
            <person name="Sanz C."/>
            <person name="Schackwitz W."/>
            <person name="Schmutz J."/>
            <person name="Shahriari M."/>
            <person name="Shelest E."/>
            <person name="Silva-Franco F."/>
            <person name="Soanes D."/>
            <person name="Syed K."/>
            <person name="Tagua V.G."/>
            <person name="Talbot N.J."/>
            <person name="Thon M."/>
            <person name="De vries R.P."/>
            <person name="Wiebenga A."/>
            <person name="Yadav J.S."/>
            <person name="Braun E.L."/>
            <person name="Baker S."/>
            <person name="Garre V."/>
            <person name="Horwitz B."/>
            <person name="Torres-Martinez S."/>
            <person name="Idnurm A."/>
            <person name="Herrera-Estrella A."/>
            <person name="Gabaldon T."/>
            <person name="Grigoriev I.V."/>
        </authorList>
    </citation>
    <scope>NUCLEOTIDE SEQUENCE [LARGE SCALE GENOMIC DNA]</scope>
    <source>
        <strain evidence="2">NRRL 1555(-)</strain>
    </source>
</reference>
<name>A0A167NW94_PHYB8</name>
<proteinExistence type="predicted"/>
<sequence>MTVLVAQIILGPFTSLELIWMKKDMEDCLYEFGELQIEGNPSQSFIFDINDFEQYIEHSLTSMGRRFKYIIKEDNQKPTISLEYGAAEVAEVYALKYMLDMLIKENKGNVCNIIRLELFIQFRTEGSSNLRPNDVNWLDHLLNKEPEYTVLNVTRYFKLLSMELEI</sequence>
<evidence type="ECO:0000313" key="1">
    <source>
        <dbReference type="EMBL" id="OAD76731.1"/>
    </source>
</evidence>
<protein>
    <submittedName>
        <fullName evidence="1">Uncharacterized protein</fullName>
    </submittedName>
</protein>
<dbReference type="VEuPathDB" id="FungiDB:PHYBLDRAFT_165247"/>
<gene>
    <name evidence="1" type="ORF">PHYBLDRAFT_165247</name>
</gene>
<dbReference type="Proteomes" id="UP000077315">
    <property type="component" value="Unassembled WGS sequence"/>
</dbReference>
<accession>A0A167NW94</accession>
<organism evidence="1 2">
    <name type="scientific">Phycomyces blakesleeanus (strain ATCC 8743b / DSM 1359 / FGSC 10004 / NBRC 33097 / NRRL 1555)</name>
    <dbReference type="NCBI Taxonomy" id="763407"/>
    <lineage>
        <taxon>Eukaryota</taxon>
        <taxon>Fungi</taxon>
        <taxon>Fungi incertae sedis</taxon>
        <taxon>Mucoromycota</taxon>
        <taxon>Mucoromycotina</taxon>
        <taxon>Mucoromycetes</taxon>
        <taxon>Mucorales</taxon>
        <taxon>Phycomycetaceae</taxon>
        <taxon>Phycomyces</taxon>
    </lineage>
</organism>
<dbReference type="EMBL" id="KV440975">
    <property type="protein sequence ID" value="OAD76731.1"/>
    <property type="molecule type" value="Genomic_DNA"/>
</dbReference>
<dbReference type="InParanoid" id="A0A167NW94"/>